<dbReference type="SUPFAM" id="SSF69203">
    <property type="entry name" value="Nucleoplasmin-like core domain"/>
    <property type="match status" value="1"/>
</dbReference>
<protein>
    <recommendedName>
        <fullName evidence="3">Nucleophosmin</fullName>
    </recommendedName>
</protein>
<evidence type="ECO:0000256" key="5">
    <source>
        <dbReference type="ARBA" id="ARBA00023242"/>
    </source>
</evidence>
<comment type="subcellular location">
    <subcellularLocation>
        <location evidence="1">Nucleus</location>
        <location evidence="1">Nucleoplasm</location>
    </subcellularLocation>
</comment>
<dbReference type="PANTHER" id="PTHR22747:SF28">
    <property type="entry name" value="NUCLEOPHOSMIN"/>
    <property type="match status" value="1"/>
</dbReference>
<dbReference type="InterPro" id="IPR024057">
    <property type="entry name" value="Nucleoplasmin_core_dom"/>
</dbReference>
<keyword evidence="4" id="KW-0143">Chaperone</keyword>
<comment type="similarity">
    <text evidence="2">Belongs to the nucleoplasmin family.</text>
</comment>
<reference evidence="8 9" key="1">
    <citation type="submission" date="2023-05" db="EMBL/GenBank/DDBJ databases">
        <title>B98-5 Cell Line De Novo Hybrid Assembly: An Optical Mapping Approach.</title>
        <authorList>
            <person name="Kananen K."/>
            <person name="Auerbach J.A."/>
            <person name="Kautto E."/>
            <person name="Blachly J.S."/>
        </authorList>
    </citation>
    <scope>NUCLEOTIDE SEQUENCE [LARGE SCALE GENOMIC DNA]</scope>
    <source>
        <strain evidence="8">B95-8</strain>
        <tissue evidence="8">Cell line</tissue>
    </source>
</reference>
<organism evidence="8 9">
    <name type="scientific">Saguinus oedipus</name>
    <name type="common">Cotton-top tamarin</name>
    <name type="synonym">Oedipomidas oedipus</name>
    <dbReference type="NCBI Taxonomy" id="9490"/>
    <lineage>
        <taxon>Eukaryota</taxon>
        <taxon>Metazoa</taxon>
        <taxon>Chordata</taxon>
        <taxon>Craniata</taxon>
        <taxon>Vertebrata</taxon>
        <taxon>Euteleostomi</taxon>
        <taxon>Mammalia</taxon>
        <taxon>Eutheria</taxon>
        <taxon>Euarchontoglires</taxon>
        <taxon>Primates</taxon>
        <taxon>Haplorrhini</taxon>
        <taxon>Platyrrhini</taxon>
        <taxon>Cebidae</taxon>
        <taxon>Callitrichinae</taxon>
        <taxon>Saguinus</taxon>
    </lineage>
</organism>
<evidence type="ECO:0000256" key="3">
    <source>
        <dbReference type="ARBA" id="ARBA00020749"/>
    </source>
</evidence>
<sequence>MATWKTFVEPTVSLGGFEITPPMVLPLKHVSGPAYVSGQDLAAVEEDTESEDEEEEDGKLLSIFGKRFAAGGDNKPPQKKVKCAADEDGDEEGDDDDDFAEEENEEKSSAKKSIGSIWKRLKTINTRLKGQDPSKQENTKRT</sequence>
<dbReference type="InterPro" id="IPR004301">
    <property type="entry name" value="Nucleoplasmin"/>
</dbReference>
<evidence type="ECO:0000256" key="1">
    <source>
        <dbReference type="ARBA" id="ARBA00004642"/>
    </source>
</evidence>
<dbReference type="Proteomes" id="UP001266305">
    <property type="component" value="Unassembled WGS sequence"/>
</dbReference>
<feature type="region of interest" description="Disordered" evidence="6">
    <location>
        <begin position="68"/>
        <end position="115"/>
    </location>
</feature>
<accession>A0ABQ9V1B5</accession>
<dbReference type="PANTHER" id="PTHR22747">
    <property type="entry name" value="NUCLEOPLASMIN"/>
    <property type="match status" value="1"/>
</dbReference>
<evidence type="ECO:0000313" key="9">
    <source>
        <dbReference type="Proteomes" id="UP001266305"/>
    </source>
</evidence>
<feature type="domain" description="Nucleoplasmin core" evidence="7">
    <location>
        <begin position="2"/>
        <end position="41"/>
    </location>
</feature>
<dbReference type="InterPro" id="IPR036824">
    <property type="entry name" value="Nucleoplasmin_core_dom_sf"/>
</dbReference>
<gene>
    <name evidence="8" type="ORF">P7K49_016994</name>
</gene>
<keyword evidence="9" id="KW-1185">Reference proteome</keyword>
<dbReference type="EMBL" id="JASSZA010000008">
    <property type="protein sequence ID" value="KAK2103138.1"/>
    <property type="molecule type" value="Genomic_DNA"/>
</dbReference>
<evidence type="ECO:0000256" key="4">
    <source>
        <dbReference type="ARBA" id="ARBA00023186"/>
    </source>
</evidence>
<comment type="caution">
    <text evidence="8">The sequence shown here is derived from an EMBL/GenBank/DDBJ whole genome shotgun (WGS) entry which is preliminary data.</text>
</comment>
<feature type="compositionally biased region" description="Acidic residues" evidence="6">
    <location>
        <begin position="86"/>
        <end position="105"/>
    </location>
</feature>
<proteinExistence type="inferred from homology"/>
<dbReference type="Gene3D" id="2.60.120.340">
    <property type="entry name" value="Nucleoplasmin core domain"/>
    <property type="match status" value="1"/>
</dbReference>
<name>A0ABQ9V1B5_SAGOE</name>
<feature type="compositionally biased region" description="Acidic residues" evidence="6">
    <location>
        <begin position="43"/>
        <end position="57"/>
    </location>
</feature>
<dbReference type="Pfam" id="PF03066">
    <property type="entry name" value="Nucleoplasmin"/>
    <property type="match status" value="1"/>
</dbReference>
<evidence type="ECO:0000256" key="2">
    <source>
        <dbReference type="ARBA" id="ARBA00010744"/>
    </source>
</evidence>
<keyword evidence="5" id="KW-0539">Nucleus</keyword>
<feature type="region of interest" description="Disordered" evidence="6">
    <location>
        <begin position="39"/>
        <end position="58"/>
    </location>
</feature>
<evidence type="ECO:0000313" key="8">
    <source>
        <dbReference type="EMBL" id="KAK2103138.1"/>
    </source>
</evidence>
<evidence type="ECO:0000256" key="6">
    <source>
        <dbReference type="SAM" id="MobiDB-lite"/>
    </source>
</evidence>
<evidence type="ECO:0000259" key="7">
    <source>
        <dbReference type="Pfam" id="PF03066"/>
    </source>
</evidence>